<evidence type="ECO:0008006" key="5">
    <source>
        <dbReference type="Google" id="ProtNLM"/>
    </source>
</evidence>
<dbReference type="EMBL" id="JAGMUX010000004">
    <property type="protein sequence ID" value="KAH7260945.1"/>
    <property type="molecule type" value="Genomic_DNA"/>
</dbReference>
<protein>
    <recommendedName>
        <fullName evidence="5">RING-type domain-containing protein</fullName>
    </recommendedName>
</protein>
<proteinExistence type="predicted"/>
<organism evidence="3 4">
    <name type="scientific">Fusarium redolens</name>
    <dbReference type="NCBI Taxonomy" id="48865"/>
    <lineage>
        <taxon>Eukaryota</taxon>
        <taxon>Fungi</taxon>
        <taxon>Dikarya</taxon>
        <taxon>Ascomycota</taxon>
        <taxon>Pezizomycotina</taxon>
        <taxon>Sordariomycetes</taxon>
        <taxon>Hypocreomycetidae</taxon>
        <taxon>Hypocreales</taxon>
        <taxon>Nectriaceae</taxon>
        <taxon>Fusarium</taxon>
        <taxon>Fusarium redolens species complex</taxon>
    </lineage>
</organism>
<gene>
    <name evidence="3" type="ORF">BKA55DRAFT_271908</name>
</gene>
<feature type="region of interest" description="Disordered" evidence="1">
    <location>
        <begin position="322"/>
        <end position="343"/>
    </location>
</feature>
<feature type="chain" id="PRO_5040276212" description="RING-type domain-containing protein" evidence="2">
    <location>
        <begin position="24"/>
        <end position="507"/>
    </location>
</feature>
<feature type="compositionally biased region" description="Basic and acidic residues" evidence="1">
    <location>
        <begin position="322"/>
        <end position="333"/>
    </location>
</feature>
<accession>A0A9P9HNV5</accession>
<keyword evidence="2" id="KW-0732">Signal</keyword>
<dbReference type="AlphaFoldDB" id="A0A9P9HNV5"/>
<feature type="signal peptide" evidence="2">
    <location>
        <begin position="1"/>
        <end position="23"/>
    </location>
</feature>
<dbReference type="GeneID" id="70215429"/>
<dbReference type="OrthoDB" id="9977870at2759"/>
<evidence type="ECO:0000313" key="4">
    <source>
        <dbReference type="Proteomes" id="UP000720189"/>
    </source>
</evidence>
<evidence type="ECO:0000256" key="1">
    <source>
        <dbReference type="SAM" id="MobiDB-lite"/>
    </source>
</evidence>
<evidence type="ECO:0000256" key="2">
    <source>
        <dbReference type="SAM" id="SignalP"/>
    </source>
</evidence>
<reference evidence="3" key="1">
    <citation type="journal article" date="2021" name="Nat. Commun.">
        <title>Genetic determinants of endophytism in the Arabidopsis root mycobiome.</title>
        <authorList>
            <person name="Mesny F."/>
            <person name="Miyauchi S."/>
            <person name="Thiergart T."/>
            <person name="Pickel B."/>
            <person name="Atanasova L."/>
            <person name="Karlsson M."/>
            <person name="Huettel B."/>
            <person name="Barry K.W."/>
            <person name="Haridas S."/>
            <person name="Chen C."/>
            <person name="Bauer D."/>
            <person name="Andreopoulos W."/>
            <person name="Pangilinan J."/>
            <person name="LaButti K."/>
            <person name="Riley R."/>
            <person name="Lipzen A."/>
            <person name="Clum A."/>
            <person name="Drula E."/>
            <person name="Henrissat B."/>
            <person name="Kohler A."/>
            <person name="Grigoriev I.V."/>
            <person name="Martin F.M."/>
            <person name="Hacquard S."/>
        </authorList>
    </citation>
    <scope>NUCLEOTIDE SEQUENCE</scope>
    <source>
        <strain evidence="3">MPI-CAGE-AT-0023</strain>
    </source>
</reference>
<sequence length="507" mass="55471">MPLFKVTHHLLVVLNFFTNVVLPQDDCPSDIYSDDNAGAPPKTLLELETVHPDNSKIAKVTRTALAFLSQADVGHIIEAQAQSSSQSISSREAEHGTPLKDLATRHVEDVNIGVASPAPTSHLHHDGDDEDLISFDGDPSPAGLISATTEDVFPPKSTVAKEVEEVENGTVALDVYPTTNHSVESEAELLVQTAEGVPFSPKGTTSAPDDEFTIYAEAQSAARSITGDDTVTTANSVHKNDKVVKCFKCANDCADTVITCACNHQYCSDCFNDLVKASIHGSTPFPPVCCELPIPVNINSSVFDKKTSYDFLSRKFEASDVGEKGDVGERGDKPLPSLPSLPPLPPLSAEEKSEYSFSGFGSSQGSENENKCHLCDKAIEKGCYCPDCCYQCNSSRANCKCQWWDARQRREKGEAIQKASSFQTARPNVAPFRGQRKQFEGIFQRYNATPRAETQNGACQHPLMREVKMSGRCFDCLHILPAFLWQCTRCKYSVCKQCGKKRGIFLR</sequence>
<name>A0A9P9HNV5_FUSRE</name>
<keyword evidence="4" id="KW-1185">Reference proteome</keyword>
<evidence type="ECO:0000313" key="3">
    <source>
        <dbReference type="EMBL" id="KAH7260945.1"/>
    </source>
</evidence>
<comment type="caution">
    <text evidence="3">The sequence shown here is derived from an EMBL/GenBank/DDBJ whole genome shotgun (WGS) entry which is preliminary data.</text>
</comment>
<dbReference type="RefSeq" id="XP_046052822.1">
    <property type="nucleotide sequence ID" value="XM_046185475.1"/>
</dbReference>
<dbReference type="Proteomes" id="UP000720189">
    <property type="component" value="Unassembled WGS sequence"/>
</dbReference>